<comment type="caution">
    <text evidence="1">The sequence shown here is derived from an EMBL/GenBank/DDBJ whole genome shotgun (WGS) entry which is preliminary data.</text>
</comment>
<organism evidence="1 2">
    <name type="scientific">Paraburkholderia rhynchosiae</name>
    <dbReference type="NCBI Taxonomy" id="487049"/>
    <lineage>
        <taxon>Bacteria</taxon>
        <taxon>Pseudomonadati</taxon>
        <taxon>Pseudomonadota</taxon>
        <taxon>Betaproteobacteria</taxon>
        <taxon>Burkholderiales</taxon>
        <taxon>Burkholderiaceae</taxon>
        <taxon>Paraburkholderia</taxon>
    </lineage>
</organism>
<accession>A0ACC7NCD1</accession>
<keyword evidence="2" id="KW-1185">Reference proteome</keyword>
<evidence type="ECO:0000313" key="1">
    <source>
        <dbReference type="EMBL" id="MFM0104734.1"/>
    </source>
</evidence>
<proteinExistence type="predicted"/>
<sequence length="165" mass="17548">MKTQRNQRRIVAAAVCAALTLGLAGGVYAQQASDVTGGTTTDDTSAGNVNGGGLPQVQQQGDVSFVSGGVGLDESKALQQAQSQWPLSLRFTGPSSEFLSDVRVRVVDAHNSEVLNTTSRGPYMLVKVRPGRYTVHAQYKDQEQTKAVTIPAKGTAKSAFYWSTK</sequence>
<evidence type="ECO:0000313" key="2">
    <source>
        <dbReference type="Proteomes" id="UP001629235"/>
    </source>
</evidence>
<reference evidence="1 2" key="1">
    <citation type="journal article" date="2024" name="Chem. Sci.">
        <title>Discovery of megapolipeptins by genome mining of a Burkholderiales bacteria collection.</title>
        <authorList>
            <person name="Paulo B.S."/>
            <person name="Recchia M.J.J."/>
            <person name="Lee S."/>
            <person name="Fergusson C.H."/>
            <person name="Romanowski S.B."/>
            <person name="Hernandez A."/>
            <person name="Krull N."/>
            <person name="Liu D.Y."/>
            <person name="Cavanagh H."/>
            <person name="Bos A."/>
            <person name="Gray C.A."/>
            <person name="Murphy B.T."/>
            <person name="Linington R.G."/>
            <person name="Eustaquio A.S."/>
        </authorList>
    </citation>
    <scope>NUCLEOTIDE SEQUENCE [LARGE SCALE GENOMIC DNA]</scope>
    <source>
        <strain evidence="1 2">RL18-126-BIB-B</strain>
    </source>
</reference>
<name>A0ACC7NCD1_9BURK</name>
<dbReference type="Proteomes" id="UP001629235">
    <property type="component" value="Unassembled WGS sequence"/>
</dbReference>
<dbReference type="EMBL" id="JAQQDW010000026">
    <property type="protein sequence ID" value="MFM0104734.1"/>
    <property type="molecule type" value="Genomic_DNA"/>
</dbReference>
<gene>
    <name evidence="1" type="ORF">PQR01_14925</name>
</gene>
<protein>
    <submittedName>
        <fullName evidence="1">Carboxypeptidase regulatory-like domain-containing protein</fullName>
    </submittedName>
</protein>